<name>A0A0E9WT48_ANGAN</name>
<evidence type="ECO:0000256" key="1">
    <source>
        <dbReference type="SAM" id="Phobius"/>
    </source>
</evidence>
<keyword evidence="1" id="KW-0472">Membrane</keyword>
<feature type="transmembrane region" description="Helical" evidence="1">
    <location>
        <begin position="34"/>
        <end position="54"/>
    </location>
</feature>
<reference evidence="2" key="1">
    <citation type="submission" date="2014-11" db="EMBL/GenBank/DDBJ databases">
        <authorList>
            <person name="Amaro Gonzalez C."/>
        </authorList>
    </citation>
    <scope>NUCLEOTIDE SEQUENCE</scope>
</reference>
<dbReference type="EMBL" id="GBXM01015030">
    <property type="protein sequence ID" value="JAH93547.1"/>
    <property type="molecule type" value="Transcribed_RNA"/>
</dbReference>
<accession>A0A0E9WT48</accession>
<reference evidence="2" key="2">
    <citation type="journal article" date="2015" name="Fish Shellfish Immunol.">
        <title>Early steps in the European eel (Anguilla anguilla)-Vibrio vulnificus interaction in the gills: Role of the RtxA13 toxin.</title>
        <authorList>
            <person name="Callol A."/>
            <person name="Pajuelo D."/>
            <person name="Ebbesson L."/>
            <person name="Teles M."/>
            <person name="MacKenzie S."/>
            <person name="Amaro C."/>
        </authorList>
    </citation>
    <scope>NUCLEOTIDE SEQUENCE</scope>
</reference>
<keyword evidence="1" id="KW-1133">Transmembrane helix</keyword>
<evidence type="ECO:0000313" key="2">
    <source>
        <dbReference type="EMBL" id="JAH93547.1"/>
    </source>
</evidence>
<dbReference type="AlphaFoldDB" id="A0A0E9WT48"/>
<protein>
    <submittedName>
        <fullName evidence="2">Uncharacterized protein</fullName>
    </submittedName>
</protein>
<keyword evidence="1" id="KW-0812">Transmembrane</keyword>
<proteinExistence type="predicted"/>
<sequence>MNLLIYYCCLFNYFHTKNEGISVIIFPYSYLHNLYIYLFLLCYFCDVKILVTFYRKGQIQGNKVLA</sequence>
<organism evidence="2">
    <name type="scientific">Anguilla anguilla</name>
    <name type="common">European freshwater eel</name>
    <name type="synonym">Muraena anguilla</name>
    <dbReference type="NCBI Taxonomy" id="7936"/>
    <lineage>
        <taxon>Eukaryota</taxon>
        <taxon>Metazoa</taxon>
        <taxon>Chordata</taxon>
        <taxon>Craniata</taxon>
        <taxon>Vertebrata</taxon>
        <taxon>Euteleostomi</taxon>
        <taxon>Actinopterygii</taxon>
        <taxon>Neopterygii</taxon>
        <taxon>Teleostei</taxon>
        <taxon>Anguilliformes</taxon>
        <taxon>Anguillidae</taxon>
        <taxon>Anguilla</taxon>
    </lineage>
</organism>